<comment type="similarity">
    <text evidence="2">Belongs to the X(+)/potassium ATPases subunit beta family.</text>
</comment>
<gene>
    <name evidence="7" type="ORF">PXEA_LOCUS32225</name>
</gene>
<keyword evidence="6" id="KW-0472">Membrane</keyword>
<evidence type="ECO:0000256" key="4">
    <source>
        <dbReference type="ARBA" id="ARBA00022968"/>
    </source>
</evidence>
<keyword evidence="4" id="KW-0735">Signal-anchor</keyword>
<sequence length="197" mass="22431">MGHRDSYSSYSDNLIAFTQHYELIQERSTNLVACSNTLSSYVGVDNSTDLVETMSTLDSCAFNINWGYLCNKMRYFGYEMGTPCIILKINLIFGWQPSLYSSVGGVEVCCHGRTEFDQQLMGEVCYYDGAVSTDLGCSRKCGVFPHFYFPYLRQETYLSPLVFMEFRNLSRYVAVQITCHLKAVNANSKVNFVILME</sequence>
<dbReference type="Gene3D" id="2.60.40.1660">
    <property type="entry name" value="Na, k-atpase alpha subunit"/>
    <property type="match status" value="1"/>
</dbReference>
<dbReference type="GO" id="GO:0005890">
    <property type="term" value="C:sodium:potassium-exchanging ATPase complex"/>
    <property type="evidence" value="ECO:0007669"/>
    <property type="project" value="InterPro"/>
</dbReference>
<dbReference type="GO" id="GO:0036376">
    <property type="term" value="P:sodium ion export across plasma membrane"/>
    <property type="evidence" value="ECO:0007669"/>
    <property type="project" value="TreeGrafter"/>
</dbReference>
<dbReference type="EMBL" id="CAAALY010258990">
    <property type="protein sequence ID" value="VEL38785.1"/>
    <property type="molecule type" value="Genomic_DNA"/>
</dbReference>
<comment type="subcellular location">
    <subcellularLocation>
        <location evidence="1">Membrane</location>
        <topology evidence="1">Single-pass type II membrane protein</topology>
    </subcellularLocation>
</comment>
<organism evidence="7 8">
    <name type="scientific">Protopolystoma xenopodis</name>
    <dbReference type="NCBI Taxonomy" id="117903"/>
    <lineage>
        <taxon>Eukaryota</taxon>
        <taxon>Metazoa</taxon>
        <taxon>Spiralia</taxon>
        <taxon>Lophotrochozoa</taxon>
        <taxon>Platyhelminthes</taxon>
        <taxon>Monogenea</taxon>
        <taxon>Polyopisthocotylea</taxon>
        <taxon>Polystomatidea</taxon>
        <taxon>Polystomatidae</taxon>
        <taxon>Protopolystoma</taxon>
    </lineage>
</organism>
<keyword evidence="5" id="KW-1133">Transmembrane helix</keyword>
<dbReference type="PANTHER" id="PTHR11523">
    <property type="entry name" value="SODIUM/POTASSIUM-DEPENDENT ATPASE BETA SUBUNIT"/>
    <property type="match status" value="1"/>
</dbReference>
<evidence type="ECO:0000313" key="7">
    <source>
        <dbReference type="EMBL" id="VEL38785.1"/>
    </source>
</evidence>
<dbReference type="PANTHER" id="PTHR11523:SF28">
    <property type="entry name" value="NA_K-ATPASE BETA SUBUNIT ISOFORM 4-RELATED"/>
    <property type="match status" value="1"/>
</dbReference>
<evidence type="ECO:0000256" key="5">
    <source>
        <dbReference type="ARBA" id="ARBA00022989"/>
    </source>
</evidence>
<keyword evidence="8" id="KW-1185">Reference proteome</keyword>
<evidence type="ECO:0000313" key="8">
    <source>
        <dbReference type="Proteomes" id="UP000784294"/>
    </source>
</evidence>
<accession>A0A3S5B2S3</accession>
<dbReference type="InterPro" id="IPR000402">
    <property type="entry name" value="Na/K_ATPase_sub_beta"/>
</dbReference>
<dbReference type="Proteomes" id="UP000784294">
    <property type="component" value="Unassembled WGS sequence"/>
</dbReference>
<reference evidence="7" key="1">
    <citation type="submission" date="2018-11" db="EMBL/GenBank/DDBJ databases">
        <authorList>
            <consortium name="Pathogen Informatics"/>
        </authorList>
    </citation>
    <scope>NUCLEOTIDE SEQUENCE</scope>
</reference>
<evidence type="ECO:0000256" key="1">
    <source>
        <dbReference type="ARBA" id="ARBA00004606"/>
    </source>
</evidence>
<dbReference type="GO" id="GO:0001671">
    <property type="term" value="F:ATPase activator activity"/>
    <property type="evidence" value="ECO:0007669"/>
    <property type="project" value="TreeGrafter"/>
</dbReference>
<name>A0A3S5B2S3_9PLAT</name>
<keyword evidence="3" id="KW-0812">Transmembrane</keyword>
<dbReference type="OrthoDB" id="5912413at2759"/>
<dbReference type="GO" id="GO:0030007">
    <property type="term" value="P:intracellular potassium ion homeostasis"/>
    <property type="evidence" value="ECO:0007669"/>
    <property type="project" value="TreeGrafter"/>
</dbReference>
<dbReference type="InterPro" id="IPR038702">
    <property type="entry name" value="Na/K_ATPase_sub_beta_sf"/>
</dbReference>
<dbReference type="GO" id="GO:0006883">
    <property type="term" value="P:intracellular sodium ion homeostasis"/>
    <property type="evidence" value="ECO:0007669"/>
    <property type="project" value="TreeGrafter"/>
</dbReference>
<dbReference type="AlphaFoldDB" id="A0A3S5B2S3"/>
<comment type="caution">
    <text evidence="7">The sequence shown here is derived from an EMBL/GenBank/DDBJ whole genome shotgun (WGS) entry which is preliminary data.</text>
</comment>
<evidence type="ECO:0000256" key="6">
    <source>
        <dbReference type="ARBA" id="ARBA00023136"/>
    </source>
</evidence>
<evidence type="ECO:0000256" key="2">
    <source>
        <dbReference type="ARBA" id="ARBA00005876"/>
    </source>
</evidence>
<proteinExistence type="inferred from homology"/>
<evidence type="ECO:0000256" key="3">
    <source>
        <dbReference type="ARBA" id="ARBA00022692"/>
    </source>
</evidence>
<dbReference type="Pfam" id="PF00287">
    <property type="entry name" value="Na_K-ATPase"/>
    <property type="match status" value="1"/>
</dbReference>
<dbReference type="GO" id="GO:1990573">
    <property type="term" value="P:potassium ion import across plasma membrane"/>
    <property type="evidence" value="ECO:0007669"/>
    <property type="project" value="TreeGrafter"/>
</dbReference>
<protein>
    <submittedName>
        <fullName evidence="7">Uncharacterized protein</fullName>
    </submittedName>
</protein>